<evidence type="ECO:0000256" key="4">
    <source>
        <dbReference type="ARBA" id="ARBA00006047"/>
    </source>
</evidence>
<evidence type="ECO:0000256" key="9">
    <source>
        <dbReference type="ARBA" id="ARBA00022898"/>
    </source>
</evidence>
<organism evidence="14 15">
    <name type="scientific">Leptonema illini DSM 21528</name>
    <dbReference type="NCBI Taxonomy" id="929563"/>
    <lineage>
        <taxon>Bacteria</taxon>
        <taxon>Pseudomonadati</taxon>
        <taxon>Spirochaetota</taxon>
        <taxon>Spirochaetia</taxon>
        <taxon>Leptospirales</taxon>
        <taxon>Leptospiraceae</taxon>
        <taxon>Leptonema</taxon>
    </lineage>
</organism>
<dbReference type="InterPro" id="IPR035090">
    <property type="entry name" value="Pyridoxal_P_attach_site"/>
</dbReference>
<dbReference type="PROSITE" id="PS00102">
    <property type="entry name" value="PHOSPHORYLASE"/>
    <property type="match status" value="1"/>
</dbReference>
<comment type="similarity">
    <text evidence="4 13">Belongs to the glycogen phosphorylase family.</text>
</comment>
<evidence type="ECO:0000256" key="1">
    <source>
        <dbReference type="ARBA" id="ARBA00001275"/>
    </source>
</evidence>
<dbReference type="Gene3D" id="3.40.50.2000">
    <property type="entry name" value="Glycogen Phosphorylase B"/>
    <property type="match status" value="2"/>
</dbReference>
<comment type="cofactor">
    <cofactor evidence="2 13">
        <name>pyridoxal 5'-phosphate</name>
        <dbReference type="ChEBI" id="CHEBI:597326"/>
    </cofactor>
</comment>
<dbReference type="SUPFAM" id="SSF53756">
    <property type="entry name" value="UDP-Glycosyltransferase/glycogen phosphorylase"/>
    <property type="match status" value="1"/>
</dbReference>
<accession>H2CI98</accession>
<keyword evidence="6" id="KW-0021">Allosteric enzyme</keyword>
<name>H2CI98_9LEPT</name>
<dbReference type="PANTHER" id="PTHR11468">
    <property type="entry name" value="GLYCOGEN PHOSPHORYLASE"/>
    <property type="match status" value="1"/>
</dbReference>
<dbReference type="HOGENOM" id="CLU_010198_1_1_12"/>
<proteinExistence type="inferred from homology"/>
<evidence type="ECO:0000256" key="6">
    <source>
        <dbReference type="ARBA" id="ARBA00022533"/>
    </source>
</evidence>
<keyword evidence="9 12" id="KW-0663">Pyridoxal phosphate</keyword>
<dbReference type="STRING" id="183.GCA_002009735_00683"/>
<evidence type="ECO:0000256" key="8">
    <source>
        <dbReference type="ARBA" id="ARBA00022679"/>
    </source>
</evidence>
<evidence type="ECO:0000256" key="2">
    <source>
        <dbReference type="ARBA" id="ARBA00001933"/>
    </source>
</evidence>
<comment type="function">
    <text evidence="13">Allosteric enzyme that catalyzes the rate-limiting step in glycogen catabolism, the phosphorolytic cleavage of glycogen to produce glucose-1-phosphate, and plays a central role in maintaining cellular and organismal glucose homeostasis.</text>
</comment>
<comment type="subcellular location">
    <subcellularLocation>
        <location evidence="3">Cytoplasm</location>
    </subcellularLocation>
</comment>
<comment type="catalytic activity">
    <reaction evidence="1 13">
        <text>[(1-&gt;4)-alpha-D-glucosyl](n) + phosphate = [(1-&gt;4)-alpha-D-glucosyl](n-1) + alpha-D-glucose 1-phosphate</text>
        <dbReference type="Rhea" id="RHEA:41732"/>
        <dbReference type="Rhea" id="RHEA-COMP:9584"/>
        <dbReference type="Rhea" id="RHEA-COMP:9586"/>
        <dbReference type="ChEBI" id="CHEBI:15444"/>
        <dbReference type="ChEBI" id="CHEBI:43474"/>
        <dbReference type="ChEBI" id="CHEBI:58601"/>
        <dbReference type="EC" id="2.4.1.1"/>
    </reaction>
</comment>
<evidence type="ECO:0000256" key="11">
    <source>
        <dbReference type="ARBA" id="ARBA00025174"/>
    </source>
</evidence>
<dbReference type="NCBIfam" id="TIGR02093">
    <property type="entry name" value="P_ylase"/>
    <property type="match status" value="1"/>
</dbReference>
<dbReference type="FunFam" id="3.40.50.2000:FF:000003">
    <property type="entry name" value="Alpha-1,4 glucan phosphorylase"/>
    <property type="match status" value="1"/>
</dbReference>
<sequence>MTYRFSPSDLKIAPDHSKLHELISRQSNEDRDSLIRHFAHHLEYSVGKYTHNTTDTDIYLALAFTLRDYLIDRWNETQEHYRKEKAKKIYYLSMEFLIGQMLKSNLVNLNAYDLASEALAEFGYDLDHICAQEPDAGLGNGGLGRLAACFLDSMSSLDLPSSGCGLLYNFGIFRQRIVNGNQVEAPDNWLDIANPWVISRSDLIYPVGFGGYVEEYTDHKGNIRKRWLPGDQVLARAHDILMPGYRTRTVNNLRLWKAEATEDFDFKYFNHGDYIRAVEDKVFSENITHVLYPNENVTQGRELRLKQEYFLVSATIRDALREFFEQGPKSHDEMPDRIFFQLNDTHPALAVVELLRILVDEHNLEFHHAWGLVQRCFAYTNHTVMPEALERWSVDLLASLLPRHLDLIYQLNYYFIEELRQKGEPEDVIAKLSLIEEGADKRARMANLAIIGSTKVNGVSAIHTDIIKRTIFADFNRLYPGKLINKTNGITFRRWLIAANPELTALINDSIGLRWLLDQSRLRDLEKVAEDAAFQEDFQKIRQYNKSKLVKIIHHTTGVVVDPESMFDVQIKRIHEYKRQLLNVLRIIGDYQFLKDNREAEYTPRTFIFAGKAAPGYHRAKLIIKLIHSVGEKINNDRDVRDRMKVVFLPNYSVSLAERIFPASDLSEQISTAGTEASGTGNMKFMLNGSLTVGTLDGANIEMREEAGDENFYIFGNTVEKLDVIRPNYDPVAIYEKDPLIHAVLSSIHQNYFNPLSPGLFQELFHVLTYGGDHYFHLADFQDYRRIQGLISRDFRDRKAWLRKAIFNIARSGKFSSDRTIDEYAKEIWGIKPVKPAPGGSILFGPPLRE</sequence>
<dbReference type="GO" id="GO:0008184">
    <property type="term" value="F:glycogen phosphorylase activity"/>
    <property type="evidence" value="ECO:0007669"/>
    <property type="project" value="InterPro"/>
</dbReference>
<dbReference type="GO" id="GO:0030170">
    <property type="term" value="F:pyridoxal phosphate binding"/>
    <property type="evidence" value="ECO:0007669"/>
    <property type="project" value="InterPro"/>
</dbReference>
<keyword evidence="5" id="KW-0963">Cytoplasm</keyword>
<dbReference type="InterPro" id="IPR011833">
    <property type="entry name" value="Glycg_phsphrylas"/>
</dbReference>
<dbReference type="EC" id="2.4.1.1" evidence="13"/>
<evidence type="ECO:0000256" key="12">
    <source>
        <dbReference type="PIRSR" id="PIRSR000460-1"/>
    </source>
</evidence>
<dbReference type="PANTHER" id="PTHR11468:SF3">
    <property type="entry name" value="GLYCOGEN PHOSPHORYLASE, LIVER FORM"/>
    <property type="match status" value="1"/>
</dbReference>
<evidence type="ECO:0000256" key="3">
    <source>
        <dbReference type="ARBA" id="ARBA00004496"/>
    </source>
</evidence>
<keyword evidence="7 13" id="KW-0328">Glycosyltransferase</keyword>
<keyword evidence="10 13" id="KW-0119">Carbohydrate metabolism</keyword>
<dbReference type="AlphaFoldDB" id="H2CI98"/>
<dbReference type="EMBL" id="JH597773">
    <property type="protein sequence ID" value="EHQ04871.1"/>
    <property type="molecule type" value="Genomic_DNA"/>
</dbReference>
<dbReference type="RefSeq" id="WP_002768989.1">
    <property type="nucleotide sequence ID" value="NZ_JH597773.1"/>
</dbReference>
<dbReference type="FunFam" id="3.40.50.2000:FF:000153">
    <property type="entry name" value="Alpha-1,4 glucan phosphorylase"/>
    <property type="match status" value="1"/>
</dbReference>
<reference evidence="14 15" key="1">
    <citation type="submission" date="2011-10" db="EMBL/GenBank/DDBJ databases">
        <title>The Improved High-Quality Draft genome of Leptonema illini DSM 21528.</title>
        <authorList>
            <consortium name="US DOE Joint Genome Institute (JGI-PGF)"/>
            <person name="Lucas S."/>
            <person name="Copeland A."/>
            <person name="Lapidus A."/>
            <person name="Glavina del Rio T."/>
            <person name="Dalin E."/>
            <person name="Tice H."/>
            <person name="Bruce D."/>
            <person name="Goodwin L."/>
            <person name="Pitluck S."/>
            <person name="Peters L."/>
            <person name="Mikhailova N."/>
            <person name="Held B."/>
            <person name="Kyrpides N."/>
            <person name="Mavromatis K."/>
            <person name="Ivanova N."/>
            <person name="Markowitz V."/>
            <person name="Cheng J.-F."/>
            <person name="Hugenholtz P."/>
            <person name="Woyke T."/>
            <person name="Wu D."/>
            <person name="Gronow S."/>
            <person name="Wellnitz S."/>
            <person name="Brambilla E.-M."/>
            <person name="Klenk H.-P."/>
            <person name="Eisen J.A."/>
        </authorList>
    </citation>
    <scope>NUCLEOTIDE SEQUENCE [LARGE SCALE GENOMIC DNA]</scope>
    <source>
        <strain evidence="14 15">DSM 21528</strain>
    </source>
</reference>
<keyword evidence="15" id="KW-1185">Reference proteome</keyword>
<dbReference type="GO" id="GO:0005737">
    <property type="term" value="C:cytoplasm"/>
    <property type="evidence" value="ECO:0007669"/>
    <property type="project" value="UniProtKB-SubCell"/>
</dbReference>
<feature type="modified residue" description="N6-(pyridoxal phosphate)lysine" evidence="12">
    <location>
        <position position="684"/>
    </location>
</feature>
<evidence type="ECO:0000256" key="5">
    <source>
        <dbReference type="ARBA" id="ARBA00022490"/>
    </source>
</evidence>
<dbReference type="GO" id="GO:0005980">
    <property type="term" value="P:glycogen catabolic process"/>
    <property type="evidence" value="ECO:0007669"/>
    <property type="project" value="UniProtKB-ARBA"/>
</dbReference>
<evidence type="ECO:0000313" key="15">
    <source>
        <dbReference type="Proteomes" id="UP000005737"/>
    </source>
</evidence>
<evidence type="ECO:0000256" key="7">
    <source>
        <dbReference type="ARBA" id="ARBA00022676"/>
    </source>
</evidence>
<gene>
    <name evidence="14" type="ORF">Lepil_0162</name>
</gene>
<dbReference type="InterPro" id="IPR000811">
    <property type="entry name" value="Glyco_trans_35"/>
</dbReference>
<evidence type="ECO:0000256" key="13">
    <source>
        <dbReference type="RuleBase" id="RU000587"/>
    </source>
</evidence>
<dbReference type="CDD" id="cd04300">
    <property type="entry name" value="GT35_Glycogen_Phosphorylase"/>
    <property type="match status" value="1"/>
</dbReference>
<dbReference type="Pfam" id="PF00343">
    <property type="entry name" value="Phosphorylase"/>
    <property type="match status" value="1"/>
</dbReference>
<protein>
    <recommendedName>
        <fullName evidence="13">Alpha-1,4 glucan phosphorylase</fullName>
        <ecNumber evidence="13">2.4.1.1</ecNumber>
    </recommendedName>
</protein>
<comment type="function">
    <text evidence="11">Phosphorylase is an important allosteric enzyme in carbohydrate metabolism. Enzymes from different sources differ in their regulatory mechanisms and in their natural substrates. However, all known phosphorylases share catalytic and structural properties.</text>
</comment>
<dbReference type="Proteomes" id="UP000005737">
    <property type="component" value="Unassembled WGS sequence"/>
</dbReference>
<keyword evidence="8 13" id="KW-0808">Transferase</keyword>
<evidence type="ECO:0000313" key="14">
    <source>
        <dbReference type="EMBL" id="EHQ04871.1"/>
    </source>
</evidence>
<dbReference type="PIRSF" id="PIRSF000460">
    <property type="entry name" value="Pprylas_GlgP"/>
    <property type="match status" value="1"/>
</dbReference>
<evidence type="ECO:0000256" key="10">
    <source>
        <dbReference type="ARBA" id="ARBA00023277"/>
    </source>
</evidence>